<sequence>VVPTERVDHVVYDGRPIRARVRGAFEISGDKIAAWRNHFDVPKGVS</sequence>
<dbReference type="Pfam" id="PF07858">
    <property type="entry name" value="LEH"/>
    <property type="match status" value="1"/>
</dbReference>
<evidence type="ECO:0000259" key="1">
    <source>
        <dbReference type="Pfam" id="PF07858"/>
    </source>
</evidence>
<evidence type="ECO:0000313" key="2">
    <source>
        <dbReference type="EMBL" id="SPM26748.1"/>
    </source>
</evidence>
<evidence type="ECO:0000313" key="3">
    <source>
        <dbReference type="Proteomes" id="UP000241595"/>
    </source>
</evidence>
<dbReference type="SUPFAM" id="SSF54427">
    <property type="entry name" value="NTF2-like"/>
    <property type="match status" value="1"/>
</dbReference>
<protein>
    <recommendedName>
        <fullName evidence="1">Limonene-1,2-epoxide hydrolase domain-containing protein</fullName>
    </recommendedName>
</protein>
<dbReference type="InterPro" id="IPR032710">
    <property type="entry name" value="NTF2-like_dom_sf"/>
</dbReference>
<keyword evidence="3" id="KW-1185">Reference proteome</keyword>
<proteinExistence type="predicted"/>
<dbReference type="EMBL" id="FTRV01000008">
    <property type="protein sequence ID" value="SPM26748.1"/>
    <property type="molecule type" value="Genomic_DNA"/>
</dbReference>
<reference evidence="2 3" key="1">
    <citation type="submission" date="2017-01" db="EMBL/GenBank/DDBJ databases">
        <authorList>
            <consortium name="Urmite Genomes"/>
        </authorList>
    </citation>
    <scope>NUCLEOTIDE SEQUENCE [LARGE SCALE GENOMIC DNA]</scope>
    <source>
        <strain evidence="2 3">AB308</strain>
    </source>
</reference>
<dbReference type="AlphaFoldDB" id="A0A2U3N5E7"/>
<accession>A0A2U3N5E7</accession>
<dbReference type="Gene3D" id="3.10.450.50">
    <property type="match status" value="1"/>
</dbReference>
<name>A0A2U3N5E7_9MYCO</name>
<dbReference type="InterPro" id="IPR013100">
    <property type="entry name" value="LEH"/>
</dbReference>
<feature type="non-terminal residue" evidence="2">
    <location>
        <position position="1"/>
    </location>
</feature>
<dbReference type="Proteomes" id="UP000241595">
    <property type="component" value="Unassembled WGS sequence"/>
</dbReference>
<organism evidence="2 3">
    <name type="scientific">Mycobacterium terramassiliense</name>
    <dbReference type="NCBI Taxonomy" id="1841859"/>
    <lineage>
        <taxon>Bacteria</taxon>
        <taxon>Bacillati</taxon>
        <taxon>Actinomycetota</taxon>
        <taxon>Actinomycetes</taxon>
        <taxon>Mycobacteriales</taxon>
        <taxon>Mycobacteriaceae</taxon>
        <taxon>Mycobacterium</taxon>
    </lineage>
</organism>
<feature type="domain" description="Limonene-1,2-epoxide hydrolase" evidence="1">
    <location>
        <begin position="2"/>
        <end position="41"/>
    </location>
</feature>
<gene>
    <name evidence="2" type="ORF">MTAB308_223</name>
</gene>